<dbReference type="RefSeq" id="WP_390229316.1">
    <property type="nucleotide sequence ID" value="NZ_JBHSCN010000005.1"/>
</dbReference>
<name>A0ABV8Q9T4_9MICO</name>
<comment type="caution">
    <text evidence="1">The sequence shown here is derived from an EMBL/GenBank/DDBJ whole genome shotgun (WGS) entry which is preliminary data.</text>
</comment>
<dbReference type="Proteomes" id="UP001595900">
    <property type="component" value="Unassembled WGS sequence"/>
</dbReference>
<sequence length="106" mass="11297">MADELDRGALVATMRPWSVGINAAGYPVSAGFPGARRFQIYEGGLLVQALSVVQFIERAEILAILRVPLGVRVHWELGAGEGIAFVSSPARGRMIRALESAGYTVA</sequence>
<reference evidence="2" key="1">
    <citation type="journal article" date="2019" name="Int. J. Syst. Evol. Microbiol.">
        <title>The Global Catalogue of Microorganisms (GCM) 10K type strain sequencing project: providing services to taxonomists for standard genome sequencing and annotation.</title>
        <authorList>
            <consortium name="The Broad Institute Genomics Platform"/>
            <consortium name="The Broad Institute Genome Sequencing Center for Infectious Disease"/>
            <person name="Wu L."/>
            <person name="Ma J."/>
        </authorList>
    </citation>
    <scope>NUCLEOTIDE SEQUENCE [LARGE SCALE GENOMIC DNA]</scope>
    <source>
        <strain evidence="2">CGMCC 1.10363</strain>
    </source>
</reference>
<evidence type="ECO:0000313" key="1">
    <source>
        <dbReference type="EMBL" id="MFC4244197.1"/>
    </source>
</evidence>
<gene>
    <name evidence="1" type="ORF">ACFOYW_12510</name>
</gene>
<organism evidence="1 2">
    <name type="scientific">Gryllotalpicola reticulitermitis</name>
    <dbReference type="NCBI Taxonomy" id="1184153"/>
    <lineage>
        <taxon>Bacteria</taxon>
        <taxon>Bacillati</taxon>
        <taxon>Actinomycetota</taxon>
        <taxon>Actinomycetes</taxon>
        <taxon>Micrococcales</taxon>
        <taxon>Microbacteriaceae</taxon>
        <taxon>Gryllotalpicola</taxon>
    </lineage>
</organism>
<accession>A0ABV8Q9T4</accession>
<evidence type="ECO:0000313" key="2">
    <source>
        <dbReference type="Proteomes" id="UP001595900"/>
    </source>
</evidence>
<keyword evidence="2" id="KW-1185">Reference proteome</keyword>
<evidence type="ECO:0008006" key="3">
    <source>
        <dbReference type="Google" id="ProtNLM"/>
    </source>
</evidence>
<protein>
    <recommendedName>
        <fullName evidence="3">PilZ domain-containing protein</fullName>
    </recommendedName>
</protein>
<proteinExistence type="predicted"/>
<dbReference type="EMBL" id="JBHSCN010000005">
    <property type="protein sequence ID" value="MFC4244197.1"/>
    <property type="molecule type" value="Genomic_DNA"/>
</dbReference>